<gene>
    <name evidence="3" type="ORF">ACFPET_17485</name>
</gene>
<dbReference type="InterPro" id="IPR016181">
    <property type="entry name" value="Acyl_CoA_acyltransferase"/>
</dbReference>
<feature type="region of interest" description="Disordered" evidence="1">
    <location>
        <begin position="1"/>
        <end position="33"/>
    </location>
</feature>
<dbReference type="PROSITE" id="PS51186">
    <property type="entry name" value="GNAT"/>
    <property type="match status" value="1"/>
</dbReference>
<dbReference type="InterPro" id="IPR000182">
    <property type="entry name" value="GNAT_dom"/>
</dbReference>
<feature type="domain" description="N-acetyltransferase" evidence="2">
    <location>
        <begin position="1"/>
        <end position="132"/>
    </location>
</feature>
<dbReference type="Pfam" id="PF00583">
    <property type="entry name" value="Acetyltransf_1"/>
    <property type="match status" value="1"/>
</dbReference>
<dbReference type="RefSeq" id="WP_380623530.1">
    <property type="nucleotide sequence ID" value="NZ_JBHSDK010000027.1"/>
</dbReference>
<evidence type="ECO:0000259" key="2">
    <source>
        <dbReference type="PROSITE" id="PS51186"/>
    </source>
</evidence>
<evidence type="ECO:0000313" key="3">
    <source>
        <dbReference type="EMBL" id="MFC4336999.1"/>
    </source>
</evidence>
<dbReference type="SUPFAM" id="SSF55729">
    <property type="entry name" value="Acyl-CoA N-acyltransferases (Nat)"/>
    <property type="match status" value="1"/>
</dbReference>
<dbReference type="EC" id="2.3.1.-" evidence="3"/>
<name>A0ABV8U1K5_9ACTN</name>
<keyword evidence="3" id="KW-0808">Transferase</keyword>
<dbReference type="EMBL" id="JBHSDK010000027">
    <property type="protein sequence ID" value="MFC4336999.1"/>
    <property type="molecule type" value="Genomic_DNA"/>
</dbReference>
<keyword evidence="4" id="KW-1185">Reference proteome</keyword>
<proteinExistence type="predicted"/>
<accession>A0ABV8U1K5</accession>
<sequence>MPPDRAGHAVRQPAARDRAVRAGGSGPERLRDEQVDARRALMVARSAGNVVGMVMPSANPGGNVIAYAGVVPEHRGNGYVNDLLAEGLRILAAERPGRVTASTDFGNTPMAGALLRAGFDHRFTVLEVAVPV</sequence>
<evidence type="ECO:0000313" key="4">
    <source>
        <dbReference type="Proteomes" id="UP001595823"/>
    </source>
</evidence>
<organism evidence="3 4">
    <name type="scientific">Salininema proteolyticum</name>
    <dbReference type="NCBI Taxonomy" id="1607685"/>
    <lineage>
        <taxon>Bacteria</taxon>
        <taxon>Bacillati</taxon>
        <taxon>Actinomycetota</taxon>
        <taxon>Actinomycetes</taxon>
        <taxon>Glycomycetales</taxon>
        <taxon>Glycomycetaceae</taxon>
        <taxon>Salininema</taxon>
    </lineage>
</organism>
<evidence type="ECO:0000256" key="1">
    <source>
        <dbReference type="SAM" id="MobiDB-lite"/>
    </source>
</evidence>
<protein>
    <submittedName>
        <fullName evidence="3">GNAT family N-acetyltransferase</fullName>
        <ecNumber evidence="3">2.3.1.-</ecNumber>
    </submittedName>
</protein>
<dbReference type="GO" id="GO:0016746">
    <property type="term" value="F:acyltransferase activity"/>
    <property type="evidence" value="ECO:0007669"/>
    <property type="project" value="UniProtKB-KW"/>
</dbReference>
<keyword evidence="3" id="KW-0012">Acyltransferase</keyword>
<dbReference type="Proteomes" id="UP001595823">
    <property type="component" value="Unassembled WGS sequence"/>
</dbReference>
<comment type="caution">
    <text evidence="3">The sequence shown here is derived from an EMBL/GenBank/DDBJ whole genome shotgun (WGS) entry which is preliminary data.</text>
</comment>
<reference evidence="4" key="1">
    <citation type="journal article" date="2019" name="Int. J. Syst. Evol. Microbiol.">
        <title>The Global Catalogue of Microorganisms (GCM) 10K type strain sequencing project: providing services to taxonomists for standard genome sequencing and annotation.</title>
        <authorList>
            <consortium name="The Broad Institute Genomics Platform"/>
            <consortium name="The Broad Institute Genome Sequencing Center for Infectious Disease"/>
            <person name="Wu L."/>
            <person name="Ma J."/>
        </authorList>
    </citation>
    <scope>NUCLEOTIDE SEQUENCE [LARGE SCALE GENOMIC DNA]</scope>
    <source>
        <strain evidence="4">IBRC-M 10908</strain>
    </source>
</reference>
<dbReference type="Gene3D" id="3.40.630.30">
    <property type="match status" value="1"/>
</dbReference>